<accession>A0ABQ4PTX7</accession>
<dbReference type="Proteomes" id="UP001161064">
    <property type="component" value="Unassembled WGS sequence"/>
</dbReference>
<organism evidence="1 2">
    <name type="scientific">Candidatus Phycosocius spiralis</name>
    <dbReference type="NCBI Taxonomy" id="2815099"/>
    <lineage>
        <taxon>Bacteria</taxon>
        <taxon>Pseudomonadati</taxon>
        <taxon>Pseudomonadota</taxon>
        <taxon>Alphaproteobacteria</taxon>
        <taxon>Caulobacterales</taxon>
        <taxon>Caulobacterales incertae sedis</taxon>
        <taxon>Candidatus Phycosocius</taxon>
    </lineage>
</organism>
<protein>
    <submittedName>
        <fullName evidence="1">Uncharacterized protein</fullName>
    </submittedName>
</protein>
<reference evidence="1" key="1">
    <citation type="submission" date="2021-05" db="EMBL/GenBank/DDBJ databases">
        <authorList>
            <person name="Tanabe Y."/>
        </authorList>
    </citation>
    <scope>NUCLEOTIDE SEQUENCE</scope>
    <source>
        <strain evidence="1">BOTRYCO-1</strain>
    </source>
</reference>
<dbReference type="RefSeq" id="WP_284358978.1">
    <property type="nucleotide sequence ID" value="NZ_BPFZ01000002.1"/>
</dbReference>
<evidence type="ECO:0000313" key="2">
    <source>
        <dbReference type="Proteomes" id="UP001161064"/>
    </source>
</evidence>
<keyword evidence="2" id="KW-1185">Reference proteome</keyword>
<dbReference type="EMBL" id="BPFZ01000002">
    <property type="protein sequence ID" value="GIU66445.1"/>
    <property type="molecule type" value="Genomic_DNA"/>
</dbReference>
<name>A0ABQ4PTX7_9PROT</name>
<proteinExistence type="predicted"/>
<sequence>MGDVTVGQSDPNLDRNPSTRVIARLTPKDWKRDGEIITATYRVPKLAKNSYIWFRGTNTQELEPTPDPDGENPWDDLWFYPNPILCRFSRAKGQKGQKLPIMP</sequence>
<comment type="caution">
    <text evidence="1">The sequence shown here is derived from an EMBL/GenBank/DDBJ whole genome shotgun (WGS) entry which is preliminary data.</text>
</comment>
<gene>
    <name evidence="1" type="ORF">PsB1_0599</name>
</gene>
<reference evidence="1" key="2">
    <citation type="journal article" date="2023" name="ISME Commun">
        <title>Characterization of a bloom-associated alphaproteobacterial lineage, 'Candidatus Phycosocius': insights into freshwater algal-bacterial interactions.</title>
        <authorList>
            <person name="Tanabe Y."/>
            <person name="Yamaguchi H."/>
            <person name="Yoshida M."/>
            <person name="Kai A."/>
            <person name="Okazaki Y."/>
        </authorList>
    </citation>
    <scope>NUCLEOTIDE SEQUENCE</scope>
    <source>
        <strain evidence="1">BOTRYCO-1</strain>
    </source>
</reference>
<evidence type="ECO:0000313" key="1">
    <source>
        <dbReference type="EMBL" id="GIU66445.1"/>
    </source>
</evidence>